<sequence>MTTVETGTTVGIREVAEHSGLSVDALRWYERERLLPRAPRGPDGRRRYPERLVGFVRLVVALRRTGMPVADVREFVTLADEGAASHGRRMALLERQRENILRQQAQLADDLAAVGHKIGHYRELIVAGLDCEGLPVAPEVAAAQRLTTVQTERTAS</sequence>
<gene>
    <name evidence="6" type="ORF">M1843_09345</name>
</gene>
<reference evidence="6 7" key="1">
    <citation type="submission" date="2022-02" db="EMBL/GenBank/DDBJ databases">
        <title>The car tank lid bacteriome: a reservoir of bacteria with potential in bioremediation of fuel.</title>
        <authorList>
            <person name="Vidal-Verdu A."/>
            <person name="Gomez-Martinez D."/>
            <person name="Latorre-Perez A."/>
            <person name="Pereto J."/>
            <person name="Porcar M."/>
        </authorList>
    </citation>
    <scope>NUCLEOTIDE SEQUENCE [LARGE SCALE GENOMIC DNA]</scope>
    <source>
        <strain evidence="6 7">4D.3</strain>
    </source>
</reference>
<dbReference type="InterPro" id="IPR009061">
    <property type="entry name" value="DNA-bd_dom_put_sf"/>
</dbReference>
<dbReference type="Gene3D" id="1.10.1660.10">
    <property type="match status" value="1"/>
</dbReference>
<comment type="caution">
    <text evidence="6">The sequence shown here is derived from an EMBL/GenBank/DDBJ whole genome shotgun (WGS) entry which is preliminary data.</text>
</comment>
<keyword evidence="4" id="KW-0804">Transcription</keyword>
<keyword evidence="7" id="KW-1185">Reference proteome</keyword>
<dbReference type="PANTHER" id="PTHR30204">
    <property type="entry name" value="REDOX-CYCLING DRUG-SENSING TRANSCRIPTIONAL ACTIVATOR SOXR"/>
    <property type="match status" value="1"/>
</dbReference>
<organism evidence="6 7">
    <name type="scientific">Isoptericola peretonis</name>
    <dbReference type="NCBI Taxonomy" id="2918523"/>
    <lineage>
        <taxon>Bacteria</taxon>
        <taxon>Bacillati</taxon>
        <taxon>Actinomycetota</taxon>
        <taxon>Actinomycetes</taxon>
        <taxon>Micrococcales</taxon>
        <taxon>Promicromonosporaceae</taxon>
        <taxon>Isoptericola</taxon>
    </lineage>
</organism>
<evidence type="ECO:0000256" key="2">
    <source>
        <dbReference type="ARBA" id="ARBA00023015"/>
    </source>
</evidence>
<keyword evidence="2" id="KW-0805">Transcription regulation</keyword>
<dbReference type="PROSITE" id="PS50937">
    <property type="entry name" value="HTH_MERR_2"/>
    <property type="match status" value="1"/>
</dbReference>
<dbReference type="Proteomes" id="UP001651050">
    <property type="component" value="Unassembled WGS sequence"/>
</dbReference>
<dbReference type="RefSeq" id="WP_416343807.1">
    <property type="nucleotide sequence ID" value="NZ_JALQCY010000003.1"/>
</dbReference>
<name>A0ABT0J3A8_9MICO</name>
<accession>A0ABT0J3A8</accession>
<dbReference type="SMART" id="SM00422">
    <property type="entry name" value="HTH_MERR"/>
    <property type="match status" value="1"/>
</dbReference>
<dbReference type="CDD" id="cd01109">
    <property type="entry name" value="HTH_YyaN"/>
    <property type="match status" value="1"/>
</dbReference>
<proteinExistence type="predicted"/>
<dbReference type="Pfam" id="PF13411">
    <property type="entry name" value="MerR_1"/>
    <property type="match status" value="1"/>
</dbReference>
<dbReference type="SUPFAM" id="SSF46955">
    <property type="entry name" value="Putative DNA-binding domain"/>
    <property type="match status" value="1"/>
</dbReference>
<dbReference type="InterPro" id="IPR047057">
    <property type="entry name" value="MerR_fam"/>
</dbReference>
<evidence type="ECO:0000256" key="1">
    <source>
        <dbReference type="ARBA" id="ARBA00022491"/>
    </source>
</evidence>
<evidence type="ECO:0000313" key="6">
    <source>
        <dbReference type="EMBL" id="MCK9793947.1"/>
    </source>
</evidence>
<evidence type="ECO:0000256" key="3">
    <source>
        <dbReference type="ARBA" id="ARBA00023125"/>
    </source>
</evidence>
<dbReference type="PRINTS" id="PR00040">
    <property type="entry name" value="HTHMERR"/>
</dbReference>
<dbReference type="PANTHER" id="PTHR30204:SF69">
    <property type="entry name" value="MERR-FAMILY TRANSCRIPTIONAL REGULATOR"/>
    <property type="match status" value="1"/>
</dbReference>
<evidence type="ECO:0000313" key="7">
    <source>
        <dbReference type="Proteomes" id="UP001651050"/>
    </source>
</evidence>
<dbReference type="EMBL" id="JALQCY010000003">
    <property type="protein sequence ID" value="MCK9793947.1"/>
    <property type="molecule type" value="Genomic_DNA"/>
</dbReference>
<evidence type="ECO:0000256" key="4">
    <source>
        <dbReference type="ARBA" id="ARBA00023163"/>
    </source>
</evidence>
<protein>
    <submittedName>
        <fullName evidence="6">MerR family transcriptional regulator</fullName>
    </submittedName>
</protein>
<feature type="domain" description="HTH merR-type" evidence="5">
    <location>
        <begin position="12"/>
        <end position="78"/>
    </location>
</feature>
<keyword evidence="3" id="KW-0238">DNA-binding</keyword>
<keyword evidence="1" id="KW-0678">Repressor</keyword>
<evidence type="ECO:0000259" key="5">
    <source>
        <dbReference type="PROSITE" id="PS50937"/>
    </source>
</evidence>
<dbReference type="InterPro" id="IPR000551">
    <property type="entry name" value="MerR-type_HTH_dom"/>
</dbReference>